<reference evidence="2 3" key="1">
    <citation type="submission" date="2020-02" db="EMBL/GenBank/DDBJ databases">
        <authorList>
            <person name="Zheng R.K."/>
            <person name="Sun C.M."/>
        </authorList>
    </citation>
    <scope>NUCLEOTIDE SEQUENCE [LARGE SCALE GENOMIC DNA]</scope>
    <source>
        <strain evidence="3">zrk23</strain>
    </source>
</reference>
<dbReference type="AlphaFoldDB" id="A0A6G6Y7P2"/>
<dbReference type="Proteomes" id="UP000501568">
    <property type="component" value="Chromosome"/>
</dbReference>
<evidence type="ECO:0000313" key="2">
    <source>
        <dbReference type="EMBL" id="QIG80593.1"/>
    </source>
</evidence>
<dbReference type="KEGG" id="spzr:G5C33_12915"/>
<evidence type="ECO:0008006" key="4">
    <source>
        <dbReference type="Google" id="ProtNLM"/>
    </source>
</evidence>
<dbReference type="RefSeq" id="WP_165327600.1">
    <property type="nucleotide sequence ID" value="NZ_CP049109.1"/>
</dbReference>
<accession>A0A6G6Y7P2</accession>
<feature type="signal peptide" evidence="1">
    <location>
        <begin position="1"/>
        <end position="21"/>
    </location>
</feature>
<name>A0A6G6Y7P2_9SPHN</name>
<evidence type="ECO:0000256" key="1">
    <source>
        <dbReference type="SAM" id="SignalP"/>
    </source>
</evidence>
<proteinExistence type="predicted"/>
<dbReference type="EMBL" id="CP049109">
    <property type="protein sequence ID" value="QIG80593.1"/>
    <property type="molecule type" value="Genomic_DNA"/>
</dbReference>
<gene>
    <name evidence="2" type="ORF">G5C33_12915</name>
</gene>
<keyword evidence="3" id="KW-1185">Reference proteome</keyword>
<protein>
    <recommendedName>
        <fullName evidence="4">Porin</fullName>
    </recommendedName>
</protein>
<feature type="chain" id="PRO_5026253538" description="Porin" evidence="1">
    <location>
        <begin position="22"/>
        <end position="236"/>
    </location>
</feature>
<keyword evidence="1" id="KW-0732">Signal</keyword>
<organism evidence="2 3">
    <name type="scientific">Stakelama tenebrarum</name>
    <dbReference type="NCBI Taxonomy" id="2711215"/>
    <lineage>
        <taxon>Bacteria</taxon>
        <taxon>Pseudomonadati</taxon>
        <taxon>Pseudomonadota</taxon>
        <taxon>Alphaproteobacteria</taxon>
        <taxon>Sphingomonadales</taxon>
        <taxon>Sphingomonadaceae</taxon>
        <taxon>Stakelama</taxon>
    </lineage>
</organism>
<sequence>MMRLAGGLVFAALFAAAPAAAQSVEQLEQLEPGAGEVQAEYFGAWGGEGEQVFELQAGVSEQVALGVEAEFEGPGDGLVFEEFGFTALLRLADPEEVALATGVMVEIGFDTDGELAELGGRFIAESIGERWWLQGNLIVRHQREDGERGTGLAYGVSAQRALIDGLWFGAEASGQFARLSGPAELAPRGSHWIGPSLSGEIEPSEESEIELGLAWMFRVSGEGQPSGPRVFLQASF</sequence>
<evidence type="ECO:0000313" key="3">
    <source>
        <dbReference type="Proteomes" id="UP000501568"/>
    </source>
</evidence>